<evidence type="ECO:0000313" key="1">
    <source>
        <dbReference type="EMBL" id="VFS43667.1"/>
    </source>
</evidence>
<sequence length="124" mass="13349">MGQRGNKVFANPLDQPGAGILIAPGLNLIGQNRPGGIRQHELGVRRVFGKPCLQATQRSAGANANDNGIDVAVKLLKQLRCGRGAVRQRVGRIIKLVDIKRTGQFVRQTLGVILIVGRVAFIHV</sequence>
<dbReference type="EMBL" id="CAADIW010000061">
    <property type="protein sequence ID" value="VFS43667.1"/>
    <property type="molecule type" value="Genomic_DNA"/>
</dbReference>
<protein>
    <submittedName>
        <fullName evidence="1">Uncharacterized protein</fullName>
    </submittedName>
</protein>
<gene>
    <name evidence="1" type="ORF">NCTC12126_04925</name>
</gene>
<accession>A0A484Z5K5</accession>
<evidence type="ECO:0000313" key="2">
    <source>
        <dbReference type="Proteomes" id="UP000351155"/>
    </source>
</evidence>
<proteinExistence type="predicted"/>
<dbReference type="AlphaFoldDB" id="A0A484Z5K5"/>
<organism evidence="1 2">
    <name type="scientific">Enterobacter cancerogenus</name>
    <dbReference type="NCBI Taxonomy" id="69218"/>
    <lineage>
        <taxon>Bacteria</taxon>
        <taxon>Pseudomonadati</taxon>
        <taxon>Pseudomonadota</taxon>
        <taxon>Gammaproteobacteria</taxon>
        <taxon>Enterobacterales</taxon>
        <taxon>Enterobacteriaceae</taxon>
        <taxon>Enterobacter</taxon>
        <taxon>Enterobacter cloacae complex</taxon>
    </lineage>
</organism>
<name>A0A484Z5K5_9ENTR</name>
<reference evidence="1 2" key="1">
    <citation type="submission" date="2019-03" db="EMBL/GenBank/DDBJ databases">
        <authorList>
            <consortium name="Pathogen Informatics"/>
        </authorList>
    </citation>
    <scope>NUCLEOTIDE SEQUENCE [LARGE SCALE GENOMIC DNA]</scope>
    <source>
        <strain evidence="1 2">NCTC12126</strain>
    </source>
</reference>
<dbReference type="Proteomes" id="UP000351155">
    <property type="component" value="Unassembled WGS sequence"/>
</dbReference>